<proteinExistence type="predicted"/>
<feature type="non-terminal residue" evidence="1">
    <location>
        <position position="1"/>
    </location>
</feature>
<keyword evidence="2" id="KW-1185">Reference proteome</keyword>
<dbReference type="AlphaFoldDB" id="A0A392TBK6"/>
<accession>A0A392TBK6</accession>
<organism evidence="1 2">
    <name type="scientific">Trifolium medium</name>
    <dbReference type="NCBI Taxonomy" id="97028"/>
    <lineage>
        <taxon>Eukaryota</taxon>
        <taxon>Viridiplantae</taxon>
        <taxon>Streptophyta</taxon>
        <taxon>Embryophyta</taxon>
        <taxon>Tracheophyta</taxon>
        <taxon>Spermatophyta</taxon>
        <taxon>Magnoliopsida</taxon>
        <taxon>eudicotyledons</taxon>
        <taxon>Gunneridae</taxon>
        <taxon>Pentapetalae</taxon>
        <taxon>rosids</taxon>
        <taxon>fabids</taxon>
        <taxon>Fabales</taxon>
        <taxon>Fabaceae</taxon>
        <taxon>Papilionoideae</taxon>
        <taxon>50 kb inversion clade</taxon>
        <taxon>NPAAA clade</taxon>
        <taxon>Hologalegina</taxon>
        <taxon>IRL clade</taxon>
        <taxon>Trifolieae</taxon>
        <taxon>Trifolium</taxon>
    </lineage>
</organism>
<evidence type="ECO:0000313" key="2">
    <source>
        <dbReference type="Proteomes" id="UP000265520"/>
    </source>
</evidence>
<evidence type="ECO:0000313" key="1">
    <source>
        <dbReference type="EMBL" id="MCI58533.1"/>
    </source>
</evidence>
<reference evidence="1 2" key="1">
    <citation type="journal article" date="2018" name="Front. Plant Sci.">
        <title>Red Clover (Trifolium pratense) and Zigzag Clover (T. medium) - A Picture of Genomic Similarities and Differences.</title>
        <authorList>
            <person name="Dluhosova J."/>
            <person name="Istvanek J."/>
            <person name="Nedelnik J."/>
            <person name="Repkova J."/>
        </authorList>
    </citation>
    <scope>NUCLEOTIDE SEQUENCE [LARGE SCALE GENOMIC DNA]</scope>
    <source>
        <strain evidence="2">cv. 10/8</strain>
        <tissue evidence="1">Leaf</tissue>
    </source>
</reference>
<name>A0A392TBK6_9FABA</name>
<dbReference type="EMBL" id="LXQA010547909">
    <property type="protein sequence ID" value="MCI58533.1"/>
    <property type="molecule type" value="Genomic_DNA"/>
</dbReference>
<protein>
    <submittedName>
        <fullName evidence="1">Uncharacterized protein</fullName>
    </submittedName>
</protein>
<dbReference type="Proteomes" id="UP000265520">
    <property type="component" value="Unassembled WGS sequence"/>
</dbReference>
<sequence length="57" mass="6201">CGPIIAMHLPERVLRQFGCRSARYSGSDFSSVCPVLGPGVDSRAERARCYLSVVRCA</sequence>
<comment type="caution">
    <text evidence="1">The sequence shown here is derived from an EMBL/GenBank/DDBJ whole genome shotgun (WGS) entry which is preliminary data.</text>
</comment>